<proteinExistence type="predicted"/>
<dbReference type="AlphaFoldDB" id="A0A0V0GSG6"/>
<dbReference type="EMBL" id="GEDG01032031">
    <property type="protein sequence ID" value="JAP11038.1"/>
    <property type="molecule type" value="Transcribed_RNA"/>
</dbReference>
<sequence>GLGKLGRDNLSTIFTFCKFCSSLFLFYEVKFFLIIPLLDDYYSSTRLFPKTLTVTLQLFRITTLGTGHLFPVTIWSTSHLFSLLGDCYGNITQLPVTMSTIQPLSNHYAYHYLDSNFYNKESGDFPTSY</sequence>
<feature type="non-terminal residue" evidence="1">
    <location>
        <position position="1"/>
    </location>
</feature>
<name>A0A0V0GSG6_SOLCH</name>
<accession>A0A0V0GSG6</accession>
<reference evidence="1" key="1">
    <citation type="submission" date="2015-12" db="EMBL/GenBank/DDBJ databases">
        <title>Gene expression during late stages of embryo sac development: a critical building block for successful pollen-pistil interactions.</title>
        <authorList>
            <person name="Liu Y."/>
            <person name="Joly V."/>
            <person name="Sabar M."/>
            <person name="Matton D.P."/>
        </authorList>
    </citation>
    <scope>NUCLEOTIDE SEQUENCE</scope>
</reference>
<protein>
    <submittedName>
        <fullName evidence="1">Putative ovule protein</fullName>
    </submittedName>
</protein>
<organism evidence="1">
    <name type="scientific">Solanum chacoense</name>
    <name type="common">Chaco potato</name>
    <dbReference type="NCBI Taxonomy" id="4108"/>
    <lineage>
        <taxon>Eukaryota</taxon>
        <taxon>Viridiplantae</taxon>
        <taxon>Streptophyta</taxon>
        <taxon>Embryophyta</taxon>
        <taxon>Tracheophyta</taxon>
        <taxon>Spermatophyta</taxon>
        <taxon>Magnoliopsida</taxon>
        <taxon>eudicotyledons</taxon>
        <taxon>Gunneridae</taxon>
        <taxon>Pentapetalae</taxon>
        <taxon>asterids</taxon>
        <taxon>lamiids</taxon>
        <taxon>Solanales</taxon>
        <taxon>Solanaceae</taxon>
        <taxon>Solanoideae</taxon>
        <taxon>Solaneae</taxon>
        <taxon>Solanum</taxon>
    </lineage>
</organism>
<evidence type="ECO:0000313" key="1">
    <source>
        <dbReference type="EMBL" id="JAP11038.1"/>
    </source>
</evidence>